<feature type="domain" description="Myb/SANT-like DNA-binding" evidence="2">
    <location>
        <begin position="18"/>
        <end position="77"/>
    </location>
</feature>
<dbReference type="CTD" id="20241762"/>
<dbReference type="OrthoDB" id="6075900at2759"/>
<dbReference type="Proteomes" id="UP000030746">
    <property type="component" value="Unassembled WGS sequence"/>
</dbReference>
<reference evidence="3 4" key="1">
    <citation type="journal article" date="2013" name="Nature">
        <title>Insights into bilaterian evolution from three spiralian genomes.</title>
        <authorList>
            <person name="Simakov O."/>
            <person name="Marletaz F."/>
            <person name="Cho S.J."/>
            <person name="Edsinger-Gonzales E."/>
            <person name="Havlak P."/>
            <person name="Hellsten U."/>
            <person name="Kuo D.H."/>
            <person name="Larsson T."/>
            <person name="Lv J."/>
            <person name="Arendt D."/>
            <person name="Savage R."/>
            <person name="Osoegawa K."/>
            <person name="de Jong P."/>
            <person name="Grimwood J."/>
            <person name="Chapman J.A."/>
            <person name="Shapiro H."/>
            <person name="Aerts A."/>
            <person name="Otillar R.P."/>
            <person name="Terry A.Y."/>
            <person name="Boore J.L."/>
            <person name="Grigoriev I.V."/>
            <person name="Lindberg D.R."/>
            <person name="Seaver E.C."/>
            <person name="Weisblat D.A."/>
            <person name="Putnam N.H."/>
            <person name="Rokhsar D.S."/>
        </authorList>
    </citation>
    <scope>NUCLEOTIDE SEQUENCE [LARGE SCALE GENOMIC DNA]</scope>
</reference>
<dbReference type="AlphaFoldDB" id="V4BBN9"/>
<accession>V4BBN9</accession>
<gene>
    <name evidence="3" type="ORF">LOTGIDRAFT_171404</name>
</gene>
<organism evidence="3 4">
    <name type="scientific">Lottia gigantea</name>
    <name type="common">Giant owl limpet</name>
    <dbReference type="NCBI Taxonomy" id="225164"/>
    <lineage>
        <taxon>Eukaryota</taxon>
        <taxon>Metazoa</taxon>
        <taxon>Spiralia</taxon>
        <taxon>Lophotrochozoa</taxon>
        <taxon>Mollusca</taxon>
        <taxon>Gastropoda</taxon>
        <taxon>Patellogastropoda</taxon>
        <taxon>Lottioidea</taxon>
        <taxon>Lottiidae</taxon>
        <taxon>Lottia</taxon>
    </lineage>
</organism>
<dbReference type="PANTHER" id="PTHR47595:SF1">
    <property type="entry name" value="MYB_SANT-LIKE DNA-BINDING DOMAIN-CONTAINING PROTEIN"/>
    <property type="match status" value="1"/>
</dbReference>
<dbReference type="Pfam" id="PF13837">
    <property type="entry name" value="Myb_DNA-bind_4"/>
    <property type="match status" value="1"/>
</dbReference>
<dbReference type="GeneID" id="20241762"/>
<name>V4BBN9_LOTGI</name>
<dbReference type="KEGG" id="lgi:LOTGIDRAFT_171404"/>
<protein>
    <recommendedName>
        <fullName evidence="2">Myb/SANT-like DNA-binding domain-containing protein</fullName>
    </recommendedName>
</protein>
<dbReference type="PANTHER" id="PTHR47595">
    <property type="entry name" value="HEAT SHOCK 70 KDA PROTEIN 14"/>
    <property type="match status" value="1"/>
</dbReference>
<evidence type="ECO:0000256" key="1">
    <source>
        <dbReference type="SAM" id="MobiDB-lite"/>
    </source>
</evidence>
<dbReference type="Gene3D" id="1.10.10.60">
    <property type="entry name" value="Homeodomain-like"/>
    <property type="match status" value="1"/>
</dbReference>
<feature type="region of interest" description="Disordered" evidence="1">
    <location>
        <begin position="205"/>
        <end position="257"/>
    </location>
</feature>
<evidence type="ECO:0000259" key="2">
    <source>
        <dbReference type="Pfam" id="PF13837"/>
    </source>
</evidence>
<evidence type="ECO:0000313" key="4">
    <source>
        <dbReference type="Proteomes" id="UP000030746"/>
    </source>
</evidence>
<dbReference type="EMBL" id="KB200010">
    <property type="protein sequence ID" value="ESP03467.1"/>
    <property type="molecule type" value="Genomic_DNA"/>
</dbReference>
<dbReference type="InterPro" id="IPR044822">
    <property type="entry name" value="Myb_DNA-bind_4"/>
</dbReference>
<evidence type="ECO:0000313" key="3">
    <source>
        <dbReference type="EMBL" id="ESP03467.1"/>
    </source>
</evidence>
<keyword evidence="4" id="KW-1185">Reference proteome</keyword>
<dbReference type="RefSeq" id="XP_009045847.1">
    <property type="nucleotide sequence ID" value="XM_009047599.1"/>
</dbReference>
<proteinExistence type="predicted"/>
<sequence>MAATHEMTIKAGKARGIQWSNEETLALLDVWGDDNIQAQMDGTTRDAKVYVLLANTLHQLGYERNATQVKYKVKNSRRIISGHPTGVTEQYEPDFELEGLDSENEDTFLSAAFEIPPSLSAPSLANTTSVGLPAITSTPKAKRAVILPAIPSTSAATPEDIEPVDNNKRKYNGEKVVVKQKKKSHDAGSMIQTAIDGFTSMQQESKRRFLESEDHRHAEEMRMIREEREERVQRTRDDTYRKEQERERDRQHQLQMM</sequence>
<dbReference type="HOGENOM" id="CLU_1082921_0_0_1"/>